<feature type="region of interest" description="Disordered" evidence="2">
    <location>
        <begin position="497"/>
        <end position="558"/>
    </location>
</feature>
<dbReference type="AlphaFoldDB" id="A0A7K9GMX4"/>
<dbReference type="Pfam" id="PF12090">
    <property type="entry name" value="Spt20_SEP"/>
    <property type="match status" value="1"/>
</dbReference>
<feature type="compositionally biased region" description="Polar residues" evidence="2">
    <location>
        <begin position="533"/>
        <end position="558"/>
    </location>
</feature>
<feature type="compositionally biased region" description="Low complexity" evidence="2">
    <location>
        <begin position="497"/>
        <end position="507"/>
    </location>
</feature>
<feature type="compositionally biased region" description="Low complexity" evidence="2">
    <location>
        <begin position="726"/>
        <end position="741"/>
    </location>
</feature>
<feature type="domain" description="Spt20-like SEP" evidence="3">
    <location>
        <begin position="62"/>
        <end position="203"/>
    </location>
</feature>
<keyword evidence="5" id="KW-1185">Reference proteome</keyword>
<dbReference type="Proteomes" id="UP000573793">
    <property type="component" value="Unassembled WGS sequence"/>
</dbReference>
<organism evidence="4 5">
    <name type="scientific">Loxia leucoptera</name>
    <name type="common">White-winged crossbill</name>
    <dbReference type="NCBI Taxonomy" id="96539"/>
    <lineage>
        <taxon>Eukaryota</taxon>
        <taxon>Metazoa</taxon>
        <taxon>Chordata</taxon>
        <taxon>Craniata</taxon>
        <taxon>Vertebrata</taxon>
        <taxon>Euteleostomi</taxon>
        <taxon>Archelosauria</taxon>
        <taxon>Archosauria</taxon>
        <taxon>Dinosauria</taxon>
        <taxon>Saurischia</taxon>
        <taxon>Theropoda</taxon>
        <taxon>Coelurosauria</taxon>
        <taxon>Aves</taxon>
        <taxon>Neognathae</taxon>
        <taxon>Neoaves</taxon>
        <taxon>Telluraves</taxon>
        <taxon>Australaves</taxon>
        <taxon>Passeriformes</taxon>
        <taxon>Passeroidea</taxon>
        <taxon>Fringillidae</taxon>
        <taxon>Carduelinae</taxon>
        <taxon>Loxia</taxon>
    </lineage>
</organism>
<evidence type="ECO:0000313" key="4">
    <source>
        <dbReference type="EMBL" id="NXH02496.1"/>
    </source>
</evidence>
<feature type="region of interest" description="Disordered" evidence="2">
    <location>
        <begin position="726"/>
        <end position="749"/>
    </location>
</feature>
<gene>
    <name evidence="4" type="primary">Supt20h</name>
    <name evidence="4" type="ORF">LOXLEU_R06556</name>
</gene>
<dbReference type="GO" id="GO:0000124">
    <property type="term" value="C:SAGA complex"/>
    <property type="evidence" value="ECO:0007669"/>
    <property type="project" value="InterPro"/>
</dbReference>
<accession>A0A7K9GMX4</accession>
<feature type="compositionally biased region" description="Low complexity" evidence="2">
    <location>
        <begin position="448"/>
        <end position="470"/>
    </location>
</feature>
<dbReference type="InterPro" id="IPR021950">
    <property type="entry name" value="Spt20"/>
</dbReference>
<dbReference type="PANTHER" id="PTHR13526:SF8">
    <property type="entry name" value="TRANSCRIPTION FACTOR SPT20 HOMOLOG"/>
    <property type="match status" value="1"/>
</dbReference>
<evidence type="ECO:0000313" key="5">
    <source>
        <dbReference type="Proteomes" id="UP000573793"/>
    </source>
</evidence>
<reference evidence="4 5" key="1">
    <citation type="submission" date="2019-09" db="EMBL/GenBank/DDBJ databases">
        <title>Bird 10,000 Genomes (B10K) Project - Family phase.</title>
        <authorList>
            <person name="Zhang G."/>
        </authorList>
    </citation>
    <scope>NUCLEOTIDE SEQUENCE [LARGE SCALE GENOMIC DNA]</scope>
    <source>
        <strain evidence="4">B10K-DU-001-19</strain>
        <tissue evidence="4">Muscle</tissue>
    </source>
</reference>
<name>A0A7K9GMX4_LOXLE</name>
<dbReference type="EMBL" id="VWZM01009251">
    <property type="protein sequence ID" value="NXH02496.1"/>
    <property type="molecule type" value="Genomic_DNA"/>
</dbReference>
<feature type="compositionally biased region" description="Low complexity" evidence="2">
    <location>
        <begin position="423"/>
        <end position="435"/>
    </location>
</feature>
<evidence type="ECO:0000256" key="2">
    <source>
        <dbReference type="SAM" id="MobiDB-lite"/>
    </source>
</evidence>
<feature type="non-terminal residue" evidence="4">
    <location>
        <position position="749"/>
    </location>
</feature>
<proteinExistence type="inferred from homology"/>
<dbReference type="PANTHER" id="PTHR13526">
    <property type="entry name" value="TRANSCRIPTION FACTOR SPT20 HOMOLOG"/>
    <property type="match status" value="1"/>
</dbReference>
<dbReference type="GO" id="GO:0003712">
    <property type="term" value="F:transcription coregulator activity"/>
    <property type="evidence" value="ECO:0007669"/>
    <property type="project" value="InterPro"/>
</dbReference>
<protein>
    <submittedName>
        <fullName evidence="4">SP20H factor</fullName>
    </submittedName>
</protein>
<sequence>YIIESARQRPPKRKYLSSGRKSVFQKLYDLYIEECEKEPEIKKLRRNVNLLEKLVMQETLSCLVVNLYPGNEGYSLMLRGKNGSDSETIRLPYEEGELLEYLDAEELPPILVDLLEKSQVNIFHCGCVIAEIRDYRQSGNMKSPTYQSKHILLRPTMQTLICDVHSITSDNHKWTQEDKLLLESQLILATAEPLCLDPSIAVTCTTNRLLYNKQKMNTRPMKRCFKRYSRSSLNRQQEVAHYSTPPQLRLLDYLQKRKERKAAQQYDLKISKAGNCVDMWKQNPCYLTAPSEVDVEKYAKVEKSIKSDDSQPTVWPAHEMKDDYVFECEVGNQVQKTKLTIFQSLGNPLYYGKIQTLKGDEENDNLLTPSQFLIGSKTDAERVVNQYQELVQNEAKCTVKMFHNSSGSVSHLSPGKEMEQPESVSGSVQSSVLGKGVKHRPPPIKLPSSSGSSSSGNIFSSQQSSGHLKSPTPPPPSKPPGLSRKQSMDLNQVSMLSPAAMSPASSSQRSGTPKPSTPTPTNTPSSTPHPPDAQSSTPITLSATPTPQDSGFTPQPTLLTPFAQQQMSLSQALPVMTIPLSTMVTSITTGTTSTQVMANPAGLNFINVVGSVCGAQSLMSGSNPMLGCNTGAIAPAGINLSGILPPGGLVPSALPAAMQSASQAGSPFGLKNTSNLRPLNLLQGSDQGPSNQDQALSAQQAAVINLTGVGNFMQPQATVAILASSNGYGSGSSTSSSPASSTFRQPLKK</sequence>
<comment type="caution">
    <text evidence="4">The sequence shown here is derived from an EMBL/GenBank/DDBJ whole genome shotgun (WGS) entry which is preliminary data.</text>
</comment>
<feature type="region of interest" description="Disordered" evidence="2">
    <location>
        <begin position="675"/>
        <end position="696"/>
    </location>
</feature>
<comment type="similarity">
    <text evidence="1">Belongs to the SPT20 family.</text>
</comment>
<evidence type="ECO:0000259" key="3">
    <source>
        <dbReference type="Pfam" id="PF12090"/>
    </source>
</evidence>
<dbReference type="InterPro" id="IPR046468">
    <property type="entry name" value="Spt20-like_SEP"/>
</dbReference>
<dbReference type="GO" id="GO:0006357">
    <property type="term" value="P:regulation of transcription by RNA polymerase II"/>
    <property type="evidence" value="ECO:0007669"/>
    <property type="project" value="TreeGrafter"/>
</dbReference>
<feature type="non-terminal residue" evidence="4">
    <location>
        <position position="1"/>
    </location>
</feature>
<evidence type="ECO:0000256" key="1">
    <source>
        <dbReference type="ARBA" id="ARBA00009112"/>
    </source>
</evidence>
<feature type="region of interest" description="Disordered" evidence="2">
    <location>
        <begin position="405"/>
        <end position="485"/>
    </location>
</feature>